<evidence type="ECO:0000256" key="1">
    <source>
        <dbReference type="SAM" id="SignalP"/>
    </source>
</evidence>
<dbReference type="EMBL" id="CP036316">
    <property type="protein sequence ID" value="QDT62981.1"/>
    <property type="molecule type" value="Genomic_DNA"/>
</dbReference>
<sequence precursor="true">MRFTIILVLACIAFIGQSSYLSAQPPFGPDLGKRLPDDSVEGTIWEYKCTPKANVKEGETIPTREGKFRFEDSAILDVSPRFKLPGKDEVKGTIDSLIRGEAPEIKLPEGPQQKRLGQYRKLRGGKYRLDFDDPESLHGLMIIWKKKNTNDVWMGTYNEMEKKKIVSRWVVELRPIED</sequence>
<protein>
    <submittedName>
        <fullName evidence="2">Uncharacterized protein</fullName>
    </submittedName>
</protein>
<organism evidence="2 3">
    <name type="scientific">Calycomorphotria hydatis</name>
    <dbReference type="NCBI Taxonomy" id="2528027"/>
    <lineage>
        <taxon>Bacteria</taxon>
        <taxon>Pseudomonadati</taxon>
        <taxon>Planctomycetota</taxon>
        <taxon>Planctomycetia</taxon>
        <taxon>Planctomycetales</taxon>
        <taxon>Planctomycetaceae</taxon>
        <taxon>Calycomorphotria</taxon>
    </lineage>
</organism>
<evidence type="ECO:0000313" key="3">
    <source>
        <dbReference type="Proteomes" id="UP000319976"/>
    </source>
</evidence>
<feature type="chain" id="PRO_5022150326" evidence="1">
    <location>
        <begin position="24"/>
        <end position="178"/>
    </location>
</feature>
<keyword evidence="3" id="KW-1185">Reference proteome</keyword>
<keyword evidence="1" id="KW-0732">Signal</keyword>
<gene>
    <name evidence="2" type="ORF">V22_01790</name>
</gene>
<name>A0A517T3R0_9PLAN</name>
<dbReference type="OrthoDB" id="280629at2"/>
<reference evidence="2 3" key="1">
    <citation type="submission" date="2019-02" db="EMBL/GenBank/DDBJ databases">
        <title>Deep-cultivation of Planctomycetes and their phenomic and genomic characterization uncovers novel biology.</title>
        <authorList>
            <person name="Wiegand S."/>
            <person name="Jogler M."/>
            <person name="Boedeker C."/>
            <person name="Pinto D."/>
            <person name="Vollmers J."/>
            <person name="Rivas-Marin E."/>
            <person name="Kohn T."/>
            <person name="Peeters S.H."/>
            <person name="Heuer A."/>
            <person name="Rast P."/>
            <person name="Oberbeckmann S."/>
            <person name="Bunk B."/>
            <person name="Jeske O."/>
            <person name="Meyerdierks A."/>
            <person name="Storesund J.E."/>
            <person name="Kallscheuer N."/>
            <person name="Luecker S."/>
            <person name="Lage O.M."/>
            <person name="Pohl T."/>
            <person name="Merkel B.J."/>
            <person name="Hornburger P."/>
            <person name="Mueller R.-W."/>
            <person name="Bruemmer F."/>
            <person name="Labrenz M."/>
            <person name="Spormann A.M."/>
            <person name="Op den Camp H."/>
            <person name="Overmann J."/>
            <person name="Amann R."/>
            <person name="Jetten M.S.M."/>
            <person name="Mascher T."/>
            <person name="Medema M.H."/>
            <person name="Devos D.P."/>
            <person name="Kaster A.-K."/>
            <person name="Ovreas L."/>
            <person name="Rohde M."/>
            <person name="Galperin M.Y."/>
            <person name="Jogler C."/>
        </authorList>
    </citation>
    <scope>NUCLEOTIDE SEQUENCE [LARGE SCALE GENOMIC DNA]</scope>
    <source>
        <strain evidence="2 3">V22</strain>
    </source>
</reference>
<dbReference type="KEGG" id="chya:V22_01790"/>
<evidence type="ECO:0000313" key="2">
    <source>
        <dbReference type="EMBL" id="QDT62981.1"/>
    </source>
</evidence>
<accession>A0A517T3R0</accession>
<dbReference type="AlphaFoldDB" id="A0A517T3R0"/>
<proteinExistence type="predicted"/>
<dbReference type="RefSeq" id="WP_145258930.1">
    <property type="nucleotide sequence ID" value="NZ_CP036316.1"/>
</dbReference>
<feature type="signal peptide" evidence="1">
    <location>
        <begin position="1"/>
        <end position="23"/>
    </location>
</feature>
<dbReference type="Proteomes" id="UP000319976">
    <property type="component" value="Chromosome"/>
</dbReference>